<evidence type="ECO:0000313" key="3">
    <source>
        <dbReference type="RefSeq" id="XP_033796467.1"/>
    </source>
</evidence>
<feature type="region of interest" description="Disordered" evidence="1">
    <location>
        <begin position="15"/>
        <end position="62"/>
    </location>
</feature>
<evidence type="ECO:0000313" key="2">
    <source>
        <dbReference type="Proteomes" id="UP000515159"/>
    </source>
</evidence>
<dbReference type="OrthoDB" id="421226at2759"/>
<dbReference type="GeneID" id="117358829"/>
<feature type="region of interest" description="Disordered" evidence="1">
    <location>
        <begin position="175"/>
        <end position="202"/>
    </location>
</feature>
<feature type="compositionally biased region" description="Polar residues" evidence="1">
    <location>
        <begin position="117"/>
        <end position="131"/>
    </location>
</feature>
<accession>A0A6P8QAQ5</accession>
<gene>
    <name evidence="3" type="primary">LOC117358829</name>
</gene>
<dbReference type="InParanoid" id="A0A6P8QAQ5"/>
<protein>
    <submittedName>
        <fullName evidence="3">Cyclic nucleotide-gated cation channel beta-1-like</fullName>
    </submittedName>
</protein>
<feature type="region of interest" description="Disordered" evidence="1">
    <location>
        <begin position="117"/>
        <end position="141"/>
    </location>
</feature>
<organism evidence="2 3">
    <name type="scientific">Geotrypetes seraphini</name>
    <name type="common">Gaboon caecilian</name>
    <name type="synonym">Caecilia seraphini</name>
    <dbReference type="NCBI Taxonomy" id="260995"/>
    <lineage>
        <taxon>Eukaryota</taxon>
        <taxon>Metazoa</taxon>
        <taxon>Chordata</taxon>
        <taxon>Craniata</taxon>
        <taxon>Vertebrata</taxon>
        <taxon>Euteleostomi</taxon>
        <taxon>Amphibia</taxon>
        <taxon>Gymnophiona</taxon>
        <taxon>Geotrypetes</taxon>
    </lineage>
</organism>
<evidence type="ECO:0000256" key="1">
    <source>
        <dbReference type="SAM" id="MobiDB-lite"/>
    </source>
</evidence>
<sequence>MFSFQWIEKVVPQPPVISGKTATVEEEEEEKEKEKQKKTEEALPVEPKPELLPQGKSSDGKKIDETEIKAGIVTTELKCTNVEQVTEHDCGKRNAAGGFLAWLTQGLVRVIPQPSGCPTPSCTIQSNSDASTEQKKEEQNGNEIADILLDQGTNRAGRGMLSWFMQGLEKMIPQPKEVSTLTKPEDIESLSVSPSEDRVKGV</sequence>
<dbReference type="RefSeq" id="XP_033796467.1">
    <property type="nucleotide sequence ID" value="XM_033940576.1"/>
</dbReference>
<dbReference type="KEGG" id="gsh:117358829"/>
<reference evidence="3" key="1">
    <citation type="submission" date="2025-08" db="UniProtKB">
        <authorList>
            <consortium name="RefSeq"/>
        </authorList>
    </citation>
    <scope>IDENTIFICATION</scope>
</reference>
<name>A0A6P8QAQ5_GEOSA</name>
<dbReference type="Proteomes" id="UP000515159">
    <property type="component" value="Chromosome 4"/>
</dbReference>
<proteinExistence type="predicted"/>
<dbReference type="AlphaFoldDB" id="A0A6P8QAQ5"/>
<keyword evidence="2" id="KW-1185">Reference proteome</keyword>
<feature type="compositionally biased region" description="Basic and acidic residues" evidence="1">
    <location>
        <begin position="32"/>
        <end position="41"/>
    </location>
</feature>